<keyword evidence="1" id="KW-1133">Transmembrane helix</keyword>
<dbReference type="AlphaFoldDB" id="A0A2P2QSV1"/>
<protein>
    <submittedName>
        <fullName evidence="2">Uncharacterized protein</fullName>
    </submittedName>
</protein>
<evidence type="ECO:0000313" key="2">
    <source>
        <dbReference type="EMBL" id="MBX70089.1"/>
    </source>
</evidence>
<dbReference type="EMBL" id="GGEC01089605">
    <property type="protein sequence ID" value="MBX70089.1"/>
    <property type="molecule type" value="Transcribed_RNA"/>
</dbReference>
<sequence length="36" mass="4288">MFPNFIARNFLKFKKILSAFILIINCYCIAFVTCRK</sequence>
<organism evidence="2">
    <name type="scientific">Rhizophora mucronata</name>
    <name type="common">Asiatic mangrove</name>
    <dbReference type="NCBI Taxonomy" id="61149"/>
    <lineage>
        <taxon>Eukaryota</taxon>
        <taxon>Viridiplantae</taxon>
        <taxon>Streptophyta</taxon>
        <taxon>Embryophyta</taxon>
        <taxon>Tracheophyta</taxon>
        <taxon>Spermatophyta</taxon>
        <taxon>Magnoliopsida</taxon>
        <taxon>eudicotyledons</taxon>
        <taxon>Gunneridae</taxon>
        <taxon>Pentapetalae</taxon>
        <taxon>rosids</taxon>
        <taxon>fabids</taxon>
        <taxon>Malpighiales</taxon>
        <taxon>Rhizophoraceae</taxon>
        <taxon>Rhizophora</taxon>
    </lineage>
</organism>
<evidence type="ECO:0000256" key="1">
    <source>
        <dbReference type="SAM" id="Phobius"/>
    </source>
</evidence>
<keyword evidence="1" id="KW-0472">Membrane</keyword>
<feature type="transmembrane region" description="Helical" evidence="1">
    <location>
        <begin position="16"/>
        <end position="34"/>
    </location>
</feature>
<keyword evidence="1" id="KW-0812">Transmembrane</keyword>
<reference evidence="2" key="1">
    <citation type="submission" date="2018-02" db="EMBL/GenBank/DDBJ databases">
        <title>Rhizophora mucronata_Transcriptome.</title>
        <authorList>
            <person name="Meera S.P."/>
            <person name="Sreeshan A."/>
            <person name="Augustine A."/>
        </authorList>
    </citation>
    <scope>NUCLEOTIDE SEQUENCE</scope>
    <source>
        <tissue evidence="2">Leaf</tissue>
    </source>
</reference>
<proteinExistence type="predicted"/>
<accession>A0A2P2QSV1</accession>
<name>A0A2P2QSV1_RHIMU</name>